<protein>
    <recommendedName>
        <fullName evidence="5">SMP-30/Gluconolactonase/LRE-like region domain-containing protein</fullName>
    </recommendedName>
</protein>
<dbReference type="Gene3D" id="2.40.10.500">
    <property type="match status" value="1"/>
</dbReference>
<evidence type="ECO:0000256" key="1">
    <source>
        <dbReference type="ARBA" id="ARBA00022737"/>
    </source>
</evidence>
<dbReference type="Gene3D" id="2.120.10.30">
    <property type="entry name" value="TolB, C-terminal domain"/>
    <property type="match status" value="1"/>
</dbReference>
<proteinExistence type="predicted"/>
<reference evidence="3" key="3">
    <citation type="submission" date="2025-08" db="UniProtKB">
        <authorList>
            <consortium name="Ensembl"/>
        </authorList>
    </citation>
    <scope>IDENTIFICATION</scope>
</reference>
<dbReference type="Proteomes" id="UP000008144">
    <property type="component" value="Chromosome 12"/>
</dbReference>
<dbReference type="GeneTree" id="ENSGT00660000096994"/>
<dbReference type="PROSITE" id="PS51125">
    <property type="entry name" value="NHL"/>
    <property type="match status" value="1"/>
</dbReference>
<organism evidence="3 4">
    <name type="scientific">Ciona intestinalis</name>
    <name type="common">Transparent sea squirt</name>
    <name type="synonym">Ascidia intestinalis</name>
    <dbReference type="NCBI Taxonomy" id="7719"/>
    <lineage>
        <taxon>Eukaryota</taxon>
        <taxon>Metazoa</taxon>
        <taxon>Chordata</taxon>
        <taxon>Tunicata</taxon>
        <taxon>Ascidiacea</taxon>
        <taxon>Phlebobranchia</taxon>
        <taxon>Cionidae</taxon>
        <taxon>Ciona</taxon>
    </lineage>
</organism>
<evidence type="ECO:0000313" key="4">
    <source>
        <dbReference type="Proteomes" id="UP000008144"/>
    </source>
</evidence>
<keyword evidence="4" id="KW-1185">Reference proteome</keyword>
<dbReference type="InterPro" id="IPR001258">
    <property type="entry name" value="NHL_repeat"/>
</dbReference>
<evidence type="ECO:0008006" key="5">
    <source>
        <dbReference type="Google" id="ProtNLM"/>
    </source>
</evidence>
<dbReference type="AlphaFoldDB" id="F6VTI1"/>
<accession>F6VTI1</accession>
<sequence>MHPDNQAFMTSDIKSIRNWALKLFDIRTGEVASSIECTGKSKIKIGWPEFLTYRNNSSHAFYVSDSESHAVYMFDARISKEPVFQIGQEGVQDGQFLSPCGLAFFPGGKLTIASSPGGSIVVADWGNHRLSAFDADTGHFQYQLIKNPTAGDFSNLRNPYDMSVDAEGTLYVTESKTNDIKIFKSV</sequence>
<reference evidence="4" key="1">
    <citation type="journal article" date="2002" name="Science">
        <title>The draft genome of Ciona intestinalis: insights into chordate and vertebrate origins.</title>
        <authorList>
            <person name="Dehal P."/>
            <person name="Satou Y."/>
            <person name="Campbell R.K."/>
            <person name="Chapman J."/>
            <person name="Degnan B."/>
            <person name="De Tomaso A."/>
            <person name="Davidson B."/>
            <person name="Di Gregorio A."/>
            <person name="Gelpke M."/>
            <person name="Goodstein D.M."/>
            <person name="Harafuji N."/>
            <person name="Hastings K.E."/>
            <person name="Ho I."/>
            <person name="Hotta K."/>
            <person name="Huang W."/>
            <person name="Kawashima T."/>
            <person name="Lemaire P."/>
            <person name="Martinez D."/>
            <person name="Meinertzhagen I.A."/>
            <person name="Necula S."/>
            <person name="Nonaka M."/>
            <person name="Putnam N."/>
            <person name="Rash S."/>
            <person name="Saiga H."/>
            <person name="Satake M."/>
            <person name="Terry A."/>
            <person name="Yamada L."/>
            <person name="Wang H.G."/>
            <person name="Awazu S."/>
            <person name="Azumi K."/>
            <person name="Boore J."/>
            <person name="Branno M."/>
            <person name="Chin-Bow S."/>
            <person name="DeSantis R."/>
            <person name="Doyle S."/>
            <person name="Francino P."/>
            <person name="Keys D.N."/>
            <person name="Haga S."/>
            <person name="Hayashi H."/>
            <person name="Hino K."/>
            <person name="Imai K.S."/>
            <person name="Inaba K."/>
            <person name="Kano S."/>
            <person name="Kobayashi K."/>
            <person name="Kobayashi M."/>
            <person name="Lee B.I."/>
            <person name="Makabe K.W."/>
            <person name="Manohar C."/>
            <person name="Matassi G."/>
            <person name="Medina M."/>
            <person name="Mochizuki Y."/>
            <person name="Mount S."/>
            <person name="Morishita T."/>
            <person name="Miura S."/>
            <person name="Nakayama A."/>
            <person name="Nishizaka S."/>
            <person name="Nomoto H."/>
            <person name="Ohta F."/>
            <person name="Oishi K."/>
            <person name="Rigoutsos I."/>
            <person name="Sano M."/>
            <person name="Sasaki A."/>
            <person name="Sasakura Y."/>
            <person name="Shoguchi E."/>
            <person name="Shin-i T."/>
            <person name="Spagnuolo A."/>
            <person name="Stainier D."/>
            <person name="Suzuki M.M."/>
            <person name="Tassy O."/>
            <person name="Takatori N."/>
            <person name="Tokuoka M."/>
            <person name="Yagi K."/>
            <person name="Yoshizaki F."/>
            <person name="Wada S."/>
            <person name="Zhang C."/>
            <person name="Hyatt P.D."/>
            <person name="Larimer F."/>
            <person name="Detter C."/>
            <person name="Doggett N."/>
            <person name="Glavina T."/>
            <person name="Hawkins T."/>
            <person name="Richardson P."/>
            <person name="Lucas S."/>
            <person name="Kohara Y."/>
            <person name="Levine M."/>
            <person name="Satoh N."/>
            <person name="Rokhsar D.S."/>
        </authorList>
    </citation>
    <scope>NUCLEOTIDE SEQUENCE [LARGE SCALE GENOMIC DNA]</scope>
</reference>
<dbReference type="InterPro" id="IPR050952">
    <property type="entry name" value="TRIM-NHL_E3_ligases"/>
</dbReference>
<evidence type="ECO:0000256" key="2">
    <source>
        <dbReference type="PROSITE-ProRule" id="PRU00504"/>
    </source>
</evidence>
<feature type="repeat" description="NHL" evidence="2">
    <location>
        <begin position="83"/>
        <end position="136"/>
    </location>
</feature>
<dbReference type="Pfam" id="PF01436">
    <property type="entry name" value="NHL"/>
    <property type="match status" value="1"/>
</dbReference>
<dbReference type="Ensembl" id="ENSCINT00000012341.2">
    <property type="protein sequence ID" value="ENSCINP00000012341.2"/>
    <property type="gene ID" value="ENSCING00000005975.2"/>
</dbReference>
<dbReference type="SUPFAM" id="SSF101898">
    <property type="entry name" value="NHL repeat"/>
    <property type="match status" value="1"/>
</dbReference>
<dbReference type="HOGENOM" id="CLU_007742_3_2_1"/>
<reference evidence="3" key="4">
    <citation type="submission" date="2025-09" db="UniProtKB">
        <authorList>
            <consortium name="Ensembl"/>
        </authorList>
    </citation>
    <scope>IDENTIFICATION</scope>
</reference>
<dbReference type="EMBL" id="EAAA01000919">
    <property type="status" value="NOT_ANNOTATED_CDS"/>
    <property type="molecule type" value="Genomic_DNA"/>
</dbReference>
<dbReference type="InterPro" id="IPR011042">
    <property type="entry name" value="6-blade_b-propeller_TolB-like"/>
</dbReference>
<dbReference type="InParanoid" id="F6VTI1"/>
<dbReference type="PANTHER" id="PTHR24104:SF47">
    <property type="entry name" value="E3 UBIQUITIN-PROTEIN LIGASE NHLRC1"/>
    <property type="match status" value="1"/>
</dbReference>
<evidence type="ECO:0000313" key="3">
    <source>
        <dbReference type="Ensembl" id="ENSCINP00000012341.2"/>
    </source>
</evidence>
<keyword evidence="1" id="KW-0677">Repeat</keyword>
<reference evidence="3" key="2">
    <citation type="journal article" date="2008" name="Genome Biol.">
        <title>Improved genome assembly and evidence-based global gene model set for the chordate Ciona intestinalis: new insight into intron and operon populations.</title>
        <authorList>
            <person name="Satou Y."/>
            <person name="Mineta K."/>
            <person name="Ogasawara M."/>
            <person name="Sasakura Y."/>
            <person name="Shoguchi E."/>
            <person name="Ueno K."/>
            <person name="Yamada L."/>
            <person name="Matsumoto J."/>
            <person name="Wasserscheid J."/>
            <person name="Dewar K."/>
            <person name="Wiley G.B."/>
            <person name="Macmil S.L."/>
            <person name="Roe B.A."/>
            <person name="Zeller R.W."/>
            <person name="Hastings K.E."/>
            <person name="Lemaire P."/>
            <person name="Lindquist E."/>
            <person name="Endo T."/>
            <person name="Hotta K."/>
            <person name="Inaba K."/>
        </authorList>
    </citation>
    <scope>NUCLEOTIDE SEQUENCE [LARGE SCALE GENOMIC DNA]</scope>
    <source>
        <strain evidence="3">wild type</strain>
    </source>
</reference>
<dbReference type="PANTHER" id="PTHR24104">
    <property type="entry name" value="E3 UBIQUITIN-PROTEIN LIGASE NHLRC1-RELATED"/>
    <property type="match status" value="1"/>
</dbReference>
<name>F6VTI1_CIOIN</name>